<dbReference type="InterPro" id="IPR050197">
    <property type="entry name" value="Aldolase_class_II_sugar_metab"/>
</dbReference>
<dbReference type="EMBL" id="CP011232">
    <property type="protein sequence ID" value="AKI97042.1"/>
    <property type="molecule type" value="Genomic_DNA"/>
</dbReference>
<feature type="domain" description="Class II aldolase/adducin N-terminal" evidence="3">
    <location>
        <begin position="8"/>
        <end position="184"/>
    </location>
</feature>
<dbReference type="SMART" id="SM01007">
    <property type="entry name" value="Aldolase_II"/>
    <property type="match status" value="1"/>
</dbReference>
<evidence type="ECO:0000313" key="5">
    <source>
        <dbReference type="Proteomes" id="UP000035159"/>
    </source>
</evidence>
<dbReference type="GO" id="GO:0016832">
    <property type="term" value="F:aldehyde-lyase activity"/>
    <property type="evidence" value="ECO:0007669"/>
    <property type="project" value="TreeGrafter"/>
</dbReference>
<dbReference type="PANTHER" id="PTHR22789">
    <property type="entry name" value="FUCULOSE PHOSPHATE ALDOLASE"/>
    <property type="match status" value="1"/>
</dbReference>
<dbReference type="PANTHER" id="PTHR22789:SF0">
    <property type="entry name" value="3-OXO-TETRONATE 4-PHOSPHATE DECARBOXYLASE-RELATED"/>
    <property type="match status" value="1"/>
</dbReference>
<evidence type="ECO:0000256" key="2">
    <source>
        <dbReference type="ARBA" id="ARBA00023239"/>
    </source>
</evidence>
<dbReference type="RefSeq" id="WP_047754177.1">
    <property type="nucleotide sequence ID" value="NZ_CAJUHA010000013.1"/>
</dbReference>
<dbReference type="SUPFAM" id="SSF53639">
    <property type="entry name" value="AraD/HMP-PK domain-like"/>
    <property type="match status" value="1"/>
</dbReference>
<keyword evidence="1" id="KW-0479">Metal-binding</keyword>
<dbReference type="AlphaFoldDB" id="A0A0G2Z670"/>
<dbReference type="GO" id="GO:0019323">
    <property type="term" value="P:pentose catabolic process"/>
    <property type="evidence" value="ECO:0007669"/>
    <property type="project" value="TreeGrafter"/>
</dbReference>
<dbReference type="Proteomes" id="UP000035159">
    <property type="component" value="Chromosome"/>
</dbReference>
<gene>
    <name evidence="4" type="ORF">IX53_03500</name>
</gene>
<dbReference type="Gene3D" id="3.40.225.10">
    <property type="entry name" value="Class II aldolase/adducin N-terminal domain"/>
    <property type="match status" value="1"/>
</dbReference>
<organism evidence="4 5">
    <name type="scientific">Kosmotoga pacifica</name>
    <dbReference type="NCBI Taxonomy" id="1330330"/>
    <lineage>
        <taxon>Bacteria</taxon>
        <taxon>Thermotogati</taxon>
        <taxon>Thermotogota</taxon>
        <taxon>Thermotogae</taxon>
        <taxon>Kosmotogales</taxon>
        <taxon>Kosmotogaceae</taxon>
        <taxon>Kosmotoga</taxon>
    </lineage>
</organism>
<dbReference type="Pfam" id="PF00596">
    <property type="entry name" value="Aldolase_II"/>
    <property type="match status" value="1"/>
</dbReference>
<dbReference type="PATRIC" id="fig|1330330.3.peg.703"/>
<evidence type="ECO:0000256" key="1">
    <source>
        <dbReference type="ARBA" id="ARBA00022723"/>
    </source>
</evidence>
<dbReference type="KEGG" id="kpf:IX53_03500"/>
<protein>
    <submittedName>
        <fullName evidence="4">Aldolase</fullName>
    </submittedName>
</protein>
<keyword evidence="2" id="KW-0456">Lyase</keyword>
<keyword evidence="5" id="KW-1185">Reference proteome</keyword>
<accession>A0A0G2Z670</accession>
<evidence type="ECO:0000259" key="3">
    <source>
        <dbReference type="SMART" id="SM01007"/>
    </source>
</evidence>
<dbReference type="STRING" id="1330330.IX53_03500"/>
<dbReference type="GO" id="GO:0005829">
    <property type="term" value="C:cytosol"/>
    <property type="evidence" value="ECO:0007669"/>
    <property type="project" value="TreeGrafter"/>
</dbReference>
<dbReference type="InterPro" id="IPR036409">
    <property type="entry name" value="Aldolase_II/adducin_N_sf"/>
</dbReference>
<dbReference type="InterPro" id="IPR001303">
    <property type="entry name" value="Aldolase_II/adducin_N"/>
</dbReference>
<proteinExistence type="predicted"/>
<reference evidence="4 5" key="1">
    <citation type="submission" date="2015-04" db="EMBL/GenBank/DDBJ databases">
        <title>Complete Genome Sequence of Kosmotoga pacifica SLHLJ1.</title>
        <authorList>
            <person name="Jiang L.J."/>
            <person name="Shao Z.Z."/>
            <person name="Jebbar M."/>
        </authorList>
    </citation>
    <scope>NUCLEOTIDE SEQUENCE [LARGE SCALE GENOMIC DNA]</scope>
    <source>
        <strain evidence="4 5">SLHLJ1</strain>
    </source>
</reference>
<dbReference type="OrthoDB" id="9786287at2"/>
<dbReference type="GO" id="GO:0046872">
    <property type="term" value="F:metal ion binding"/>
    <property type="evidence" value="ECO:0007669"/>
    <property type="project" value="UniProtKB-KW"/>
</dbReference>
<name>A0A0G2Z670_9BACT</name>
<sequence>MLYAEHATKVLEACRIMVERGLTVGTWGNISKRVNENAFIITPSGMDYATLKEEDMVVMDLDGKVIWGNRKPSIEFNLHAKIYQARSDVNAVIHTHPVFSTAFAIAKMDIPPVSEELVQIVGEGVKCAKYALPGTTELAENAVEALEDRNAVLLINHGTIYVGKSLEHAFKIGEVVEKAAQTIIYAKILGIPNVISHEDCLAMQEFVATKYGQK</sequence>
<evidence type="ECO:0000313" key="4">
    <source>
        <dbReference type="EMBL" id="AKI97042.1"/>
    </source>
</evidence>